<dbReference type="SUPFAM" id="SSF109854">
    <property type="entry name" value="DinB/YfiT-like putative metalloenzymes"/>
    <property type="match status" value="1"/>
</dbReference>
<gene>
    <name evidence="3" type="ORF">BKA00_006261</name>
</gene>
<organism evidence="3 4">
    <name type="scientific">Actinomadura coerulea</name>
    <dbReference type="NCBI Taxonomy" id="46159"/>
    <lineage>
        <taxon>Bacteria</taxon>
        <taxon>Bacillati</taxon>
        <taxon>Actinomycetota</taxon>
        <taxon>Actinomycetes</taxon>
        <taxon>Streptosporangiales</taxon>
        <taxon>Thermomonosporaceae</taxon>
        <taxon>Actinomadura</taxon>
    </lineage>
</organism>
<protein>
    <submittedName>
        <fullName evidence="3">Uncharacterized protein (TIGR03086 family)</fullName>
    </submittedName>
</protein>
<dbReference type="RefSeq" id="WP_221493363.1">
    <property type="nucleotide sequence ID" value="NZ_JACHMQ010000001.1"/>
</dbReference>
<feature type="domain" description="Mycothiol-dependent maleylpyruvate isomerase metal-binding" evidence="2">
    <location>
        <begin position="30"/>
        <end position="72"/>
    </location>
</feature>
<dbReference type="Gene3D" id="1.20.120.450">
    <property type="entry name" value="dinb family like domain"/>
    <property type="match status" value="1"/>
</dbReference>
<dbReference type="GO" id="GO:0046872">
    <property type="term" value="F:metal ion binding"/>
    <property type="evidence" value="ECO:0007669"/>
    <property type="project" value="InterPro"/>
</dbReference>
<dbReference type="InterPro" id="IPR017517">
    <property type="entry name" value="Maleyloyr_isom"/>
</dbReference>
<proteinExistence type="predicted"/>
<dbReference type="InterPro" id="IPR024344">
    <property type="entry name" value="MDMPI_metal-binding"/>
</dbReference>
<dbReference type="NCBIfam" id="TIGR03083">
    <property type="entry name" value="maleylpyruvate isomerase family mycothiol-dependent enzyme"/>
    <property type="match status" value="1"/>
</dbReference>
<dbReference type="InterPro" id="IPR034660">
    <property type="entry name" value="DinB/YfiT-like"/>
</dbReference>
<dbReference type="Proteomes" id="UP000546324">
    <property type="component" value="Unassembled WGS sequence"/>
</dbReference>
<comment type="caution">
    <text evidence="3">The sequence shown here is derived from an EMBL/GenBank/DDBJ whole genome shotgun (WGS) entry which is preliminary data.</text>
</comment>
<feature type="region of interest" description="Disordered" evidence="1">
    <location>
        <begin position="154"/>
        <end position="180"/>
    </location>
</feature>
<sequence length="197" mass="21090">MTNDRSPTMGRDMTRLLSLDATAVALIGHDVALIPDAAMADPTPCEGWTVTDLLHHMNERHEAIARTALPPLEPSADPRGDFALVAARCLAVLERAGETVTMPRLGPVPTEWVLGIHAVDMLVHRWDLARALRTTPAVPSWIAEAALPLARANTAPGSPLNGPGGAYRPPRAEEPSRPAIDNLAALLGRDPNWAPPR</sequence>
<keyword evidence="4" id="KW-1185">Reference proteome</keyword>
<accession>A0A7X0L2A8</accession>
<dbReference type="Pfam" id="PF11716">
    <property type="entry name" value="MDMPI_N"/>
    <property type="match status" value="1"/>
</dbReference>
<evidence type="ECO:0000313" key="3">
    <source>
        <dbReference type="EMBL" id="MBB6399347.1"/>
    </source>
</evidence>
<evidence type="ECO:0000256" key="1">
    <source>
        <dbReference type="SAM" id="MobiDB-lite"/>
    </source>
</evidence>
<dbReference type="EMBL" id="JACHMQ010000001">
    <property type="protein sequence ID" value="MBB6399347.1"/>
    <property type="molecule type" value="Genomic_DNA"/>
</dbReference>
<reference evidence="3 4" key="1">
    <citation type="submission" date="2020-08" db="EMBL/GenBank/DDBJ databases">
        <title>Sequencing the genomes of 1000 actinobacteria strains.</title>
        <authorList>
            <person name="Klenk H.-P."/>
        </authorList>
    </citation>
    <scope>NUCLEOTIDE SEQUENCE [LARGE SCALE GENOMIC DNA]</scope>
    <source>
        <strain evidence="3 4">DSM 43675</strain>
    </source>
</reference>
<evidence type="ECO:0000313" key="4">
    <source>
        <dbReference type="Proteomes" id="UP000546324"/>
    </source>
</evidence>
<evidence type="ECO:0000259" key="2">
    <source>
        <dbReference type="Pfam" id="PF11716"/>
    </source>
</evidence>
<dbReference type="AlphaFoldDB" id="A0A7X0L2A8"/>
<name>A0A7X0L2A8_9ACTN</name>